<dbReference type="PIRSF" id="PIRSF005739">
    <property type="entry name" value="O-mtase"/>
    <property type="match status" value="1"/>
</dbReference>
<dbReference type="InterPro" id="IPR036390">
    <property type="entry name" value="WH_DNA-bd_sf"/>
</dbReference>
<dbReference type="FunFam" id="3.40.50.150:FF:000061">
    <property type="entry name" value="Caffeic acid O-methyltransferase"/>
    <property type="match status" value="1"/>
</dbReference>
<dbReference type="SUPFAM" id="SSF53335">
    <property type="entry name" value="S-adenosyl-L-methionine-dependent methyltransferases"/>
    <property type="match status" value="1"/>
</dbReference>
<feature type="domain" description="O-methyltransferase dimerisation" evidence="10">
    <location>
        <begin position="25"/>
        <end position="120"/>
    </location>
</feature>
<dbReference type="InterPro" id="IPR012967">
    <property type="entry name" value="COMT_dimerisation"/>
</dbReference>
<evidence type="ECO:0000256" key="8">
    <source>
        <dbReference type="PIRSR" id="PIRSR005739-1"/>
    </source>
</evidence>
<comment type="pathway">
    <text evidence="1">Aromatic compound metabolism; phenylpropanoid biosynthesis.</text>
</comment>
<evidence type="ECO:0000256" key="7">
    <source>
        <dbReference type="ARBA" id="ARBA00045231"/>
    </source>
</evidence>
<dbReference type="Gene3D" id="1.10.10.10">
    <property type="entry name" value="Winged helix-like DNA-binding domain superfamily/Winged helix DNA-binding domain"/>
    <property type="match status" value="1"/>
</dbReference>
<accession>A0A2N9IF19</accession>
<organism evidence="11">
    <name type="scientific">Fagus sylvatica</name>
    <name type="common">Beechnut</name>
    <dbReference type="NCBI Taxonomy" id="28930"/>
    <lineage>
        <taxon>Eukaryota</taxon>
        <taxon>Viridiplantae</taxon>
        <taxon>Streptophyta</taxon>
        <taxon>Embryophyta</taxon>
        <taxon>Tracheophyta</taxon>
        <taxon>Spermatophyta</taxon>
        <taxon>Magnoliopsida</taxon>
        <taxon>eudicotyledons</taxon>
        <taxon>Gunneridae</taxon>
        <taxon>Pentapetalae</taxon>
        <taxon>rosids</taxon>
        <taxon>fabids</taxon>
        <taxon>Fagales</taxon>
        <taxon>Fagaceae</taxon>
        <taxon>Fagus</taxon>
    </lineage>
</organism>
<evidence type="ECO:0000256" key="1">
    <source>
        <dbReference type="ARBA" id="ARBA00004928"/>
    </source>
</evidence>
<dbReference type="InterPro" id="IPR029063">
    <property type="entry name" value="SAM-dependent_MTases_sf"/>
</dbReference>
<dbReference type="FunFam" id="1.10.10.10:FF:000357">
    <property type="entry name" value="Caffeic acid 3-O-methyltransferase"/>
    <property type="match status" value="1"/>
</dbReference>
<keyword evidence="3" id="KW-0808">Transferase</keyword>
<sequence>MNSKESQIGASTTNDEEDSVSQYAMQLASASVLPMVLKAAIELGVLEIINRAGPGALLSTSQIASELPNHSKEDTSSLLDGMLRLLASHSILTCSIATNQHDGQVSRLYGLAPVSKYFIRNQDGNGGSLAPLLALCQDKVEMNTWYHLKDAVLEGGLPFYKAYGMIPVEYVGKDAKFCEIFLGFIKEFNPLVIKKILEEYNGFEGLNLLVDVGGGDGTILNKIISKYPTIKGVNFDLASVLEKSPSYPGIEHVAGDMFVSIPKGDAIFMKWILHVWNDEHCLKILKNCYEALPDHGKVILVDMVIPEAPATTSADKSLYQLYLFLMNTNPDGKERTERELKSLAKEAGFSGIQVACCAYNFSVVEFYKNM</sequence>
<dbReference type="PANTHER" id="PTHR11746">
    <property type="entry name" value="O-METHYLTRANSFERASE"/>
    <property type="match status" value="1"/>
</dbReference>
<evidence type="ECO:0000256" key="2">
    <source>
        <dbReference type="ARBA" id="ARBA00022603"/>
    </source>
</evidence>
<reference evidence="11" key="1">
    <citation type="submission" date="2018-02" db="EMBL/GenBank/DDBJ databases">
        <authorList>
            <person name="Cohen D.B."/>
            <person name="Kent A.D."/>
        </authorList>
    </citation>
    <scope>NUCLEOTIDE SEQUENCE</scope>
</reference>
<evidence type="ECO:0000259" key="10">
    <source>
        <dbReference type="Pfam" id="PF08100"/>
    </source>
</evidence>
<dbReference type="GO" id="GO:0047763">
    <property type="term" value="F:caffeate O-methyltransferase activity"/>
    <property type="evidence" value="ECO:0007669"/>
    <property type="project" value="UniProtKB-EC"/>
</dbReference>
<dbReference type="InterPro" id="IPR001077">
    <property type="entry name" value="COMT_C"/>
</dbReference>
<dbReference type="Gene3D" id="3.40.50.150">
    <property type="entry name" value="Vaccinia Virus protein VP39"/>
    <property type="match status" value="1"/>
</dbReference>
<dbReference type="EMBL" id="OIVN01005445">
    <property type="protein sequence ID" value="SPD22491.1"/>
    <property type="molecule type" value="Genomic_DNA"/>
</dbReference>
<feature type="domain" description="O-methyltransferase C-terminal" evidence="9">
    <location>
        <begin position="145"/>
        <end position="350"/>
    </location>
</feature>
<gene>
    <name evidence="11" type="ORF">FSB_LOCUS50373</name>
</gene>
<comment type="function">
    <text evidence="7">Catalyzes the conversion of caffeic acid to ferulic acid and of 5-hydroxyferulic acid to sinapic acid. The resulting products may subsequently be converted to the corresponding alcohols that are incorporated into lignins.</text>
</comment>
<dbReference type="GO" id="GO:0009809">
    <property type="term" value="P:lignin biosynthetic process"/>
    <property type="evidence" value="ECO:0007669"/>
    <property type="project" value="UniProtKB-KW"/>
</dbReference>
<dbReference type="GO" id="GO:0046983">
    <property type="term" value="F:protein dimerization activity"/>
    <property type="evidence" value="ECO:0007669"/>
    <property type="project" value="InterPro"/>
</dbReference>
<evidence type="ECO:0000256" key="6">
    <source>
        <dbReference type="ARBA" id="ARBA00039011"/>
    </source>
</evidence>
<evidence type="ECO:0000256" key="4">
    <source>
        <dbReference type="ARBA" id="ARBA00022691"/>
    </source>
</evidence>
<evidence type="ECO:0000259" key="9">
    <source>
        <dbReference type="Pfam" id="PF00891"/>
    </source>
</evidence>
<evidence type="ECO:0000256" key="3">
    <source>
        <dbReference type="ARBA" id="ARBA00022679"/>
    </source>
</evidence>
<proteinExistence type="predicted"/>
<dbReference type="AlphaFoldDB" id="A0A2N9IF19"/>
<dbReference type="Pfam" id="PF08100">
    <property type="entry name" value="Dimerisation"/>
    <property type="match status" value="1"/>
</dbReference>
<protein>
    <recommendedName>
        <fullName evidence="6">caffeate O-methyltransferase</fullName>
        <ecNumber evidence="6">2.1.1.68</ecNumber>
    </recommendedName>
</protein>
<keyword evidence="2" id="KW-0489">Methyltransferase</keyword>
<dbReference type="GO" id="GO:0032259">
    <property type="term" value="P:methylation"/>
    <property type="evidence" value="ECO:0007669"/>
    <property type="project" value="UniProtKB-KW"/>
</dbReference>
<keyword evidence="5" id="KW-0438">Lignin biosynthesis</keyword>
<dbReference type="InterPro" id="IPR036388">
    <property type="entry name" value="WH-like_DNA-bd_sf"/>
</dbReference>
<keyword evidence="4" id="KW-0949">S-adenosyl-L-methionine</keyword>
<dbReference type="EC" id="2.1.1.68" evidence="6"/>
<dbReference type="PROSITE" id="PS51683">
    <property type="entry name" value="SAM_OMT_II"/>
    <property type="match status" value="1"/>
</dbReference>
<name>A0A2N9IF19_FAGSY</name>
<evidence type="ECO:0000256" key="5">
    <source>
        <dbReference type="ARBA" id="ARBA00022733"/>
    </source>
</evidence>
<evidence type="ECO:0000313" key="11">
    <source>
        <dbReference type="EMBL" id="SPD22491.1"/>
    </source>
</evidence>
<feature type="active site" description="Proton acceptor" evidence="8">
    <location>
        <position position="274"/>
    </location>
</feature>
<dbReference type="SUPFAM" id="SSF46785">
    <property type="entry name" value="Winged helix' DNA-binding domain"/>
    <property type="match status" value="1"/>
</dbReference>
<dbReference type="Pfam" id="PF00891">
    <property type="entry name" value="Methyltransf_2"/>
    <property type="match status" value="1"/>
</dbReference>
<dbReference type="InterPro" id="IPR016461">
    <property type="entry name" value="COMT-like"/>
</dbReference>